<organism evidence="2 3">
    <name type="scientific">Popillia japonica</name>
    <name type="common">Japanese beetle</name>
    <dbReference type="NCBI Taxonomy" id="7064"/>
    <lineage>
        <taxon>Eukaryota</taxon>
        <taxon>Metazoa</taxon>
        <taxon>Ecdysozoa</taxon>
        <taxon>Arthropoda</taxon>
        <taxon>Hexapoda</taxon>
        <taxon>Insecta</taxon>
        <taxon>Pterygota</taxon>
        <taxon>Neoptera</taxon>
        <taxon>Endopterygota</taxon>
        <taxon>Coleoptera</taxon>
        <taxon>Polyphaga</taxon>
        <taxon>Scarabaeiformia</taxon>
        <taxon>Scarabaeidae</taxon>
        <taxon>Rutelinae</taxon>
        <taxon>Popillia</taxon>
    </lineage>
</organism>
<accession>A0AAW1MEU2</accession>
<sequence>MNRIKVYVPRMWYDLQYIAQIYGMYFKPFRKWPAVTEGEEKEEEEGEEEEKAMGEDRERPLPFCLDFIFNVSCDQIIIEASYPFLPSCPDICYRYPI</sequence>
<dbReference type="EMBL" id="JASPKY010000054">
    <property type="protein sequence ID" value="KAK9744918.1"/>
    <property type="molecule type" value="Genomic_DNA"/>
</dbReference>
<gene>
    <name evidence="2" type="ORF">QE152_g7432</name>
</gene>
<comment type="caution">
    <text evidence="2">The sequence shown here is derived from an EMBL/GenBank/DDBJ whole genome shotgun (WGS) entry which is preliminary data.</text>
</comment>
<proteinExistence type="predicted"/>
<evidence type="ECO:0000256" key="1">
    <source>
        <dbReference type="SAM" id="MobiDB-lite"/>
    </source>
</evidence>
<reference evidence="2 3" key="1">
    <citation type="journal article" date="2024" name="BMC Genomics">
        <title>De novo assembly and annotation of Popillia japonica's genome with initial clues to its potential as an invasive pest.</title>
        <authorList>
            <person name="Cucini C."/>
            <person name="Boschi S."/>
            <person name="Funari R."/>
            <person name="Cardaioli E."/>
            <person name="Iannotti N."/>
            <person name="Marturano G."/>
            <person name="Paoli F."/>
            <person name="Bruttini M."/>
            <person name="Carapelli A."/>
            <person name="Frati F."/>
            <person name="Nardi F."/>
        </authorList>
    </citation>
    <scope>NUCLEOTIDE SEQUENCE [LARGE SCALE GENOMIC DNA]</scope>
    <source>
        <strain evidence="2">DMR45628</strain>
    </source>
</reference>
<protein>
    <submittedName>
        <fullName evidence="2">Uncharacterized protein</fullName>
    </submittedName>
</protein>
<feature type="region of interest" description="Disordered" evidence="1">
    <location>
        <begin position="37"/>
        <end position="57"/>
    </location>
</feature>
<dbReference type="AlphaFoldDB" id="A0AAW1MEU2"/>
<name>A0AAW1MEU2_POPJA</name>
<dbReference type="Proteomes" id="UP001458880">
    <property type="component" value="Unassembled WGS sequence"/>
</dbReference>
<keyword evidence="3" id="KW-1185">Reference proteome</keyword>
<evidence type="ECO:0000313" key="3">
    <source>
        <dbReference type="Proteomes" id="UP001458880"/>
    </source>
</evidence>
<evidence type="ECO:0000313" key="2">
    <source>
        <dbReference type="EMBL" id="KAK9744918.1"/>
    </source>
</evidence>
<feature type="compositionally biased region" description="Acidic residues" evidence="1">
    <location>
        <begin position="37"/>
        <end position="50"/>
    </location>
</feature>